<protein>
    <submittedName>
        <fullName evidence="6">Solute carrier family protein</fullName>
    </submittedName>
</protein>
<evidence type="ECO:0000313" key="7">
    <source>
        <dbReference type="Proteomes" id="UP000009168"/>
    </source>
</evidence>
<dbReference type="HOGENOM" id="CLU_015166_0_3_1"/>
<keyword evidence="5" id="KW-0813">Transport</keyword>
<proteinExistence type="inferred from homology"/>
<dbReference type="PANTHER" id="PTHR46181:SF3">
    <property type="entry name" value="MITOCHONDRIAL GLYCINE TRANSPORTER"/>
    <property type="match status" value="1"/>
</dbReference>
<dbReference type="GO" id="GO:1904983">
    <property type="term" value="P:glycine import into mitochondrion"/>
    <property type="evidence" value="ECO:0007669"/>
    <property type="project" value="TreeGrafter"/>
</dbReference>
<name>I7LU42_TETTS</name>
<reference evidence="7" key="1">
    <citation type="journal article" date="2006" name="PLoS Biol.">
        <title>Macronuclear genome sequence of the ciliate Tetrahymena thermophila, a model eukaryote.</title>
        <authorList>
            <person name="Eisen J.A."/>
            <person name="Coyne R.S."/>
            <person name="Wu M."/>
            <person name="Wu D."/>
            <person name="Thiagarajan M."/>
            <person name="Wortman J.R."/>
            <person name="Badger J.H."/>
            <person name="Ren Q."/>
            <person name="Amedeo P."/>
            <person name="Jones K.M."/>
            <person name="Tallon L.J."/>
            <person name="Delcher A.L."/>
            <person name="Salzberg S.L."/>
            <person name="Silva J.C."/>
            <person name="Haas B.J."/>
            <person name="Majoros W.H."/>
            <person name="Farzad M."/>
            <person name="Carlton J.M."/>
            <person name="Smith R.K. Jr."/>
            <person name="Garg J."/>
            <person name="Pearlman R.E."/>
            <person name="Karrer K.M."/>
            <person name="Sun L."/>
            <person name="Manning G."/>
            <person name="Elde N.C."/>
            <person name="Turkewitz A.P."/>
            <person name="Asai D.J."/>
            <person name="Wilkes D.E."/>
            <person name="Wang Y."/>
            <person name="Cai H."/>
            <person name="Collins K."/>
            <person name="Stewart B.A."/>
            <person name="Lee S.R."/>
            <person name="Wilamowska K."/>
            <person name="Weinberg Z."/>
            <person name="Ruzzo W.L."/>
            <person name="Wloga D."/>
            <person name="Gaertig J."/>
            <person name="Frankel J."/>
            <person name="Tsao C.-C."/>
            <person name="Gorovsky M.A."/>
            <person name="Keeling P.J."/>
            <person name="Waller R.F."/>
            <person name="Patron N.J."/>
            <person name="Cherry J.M."/>
            <person name="Stover N.A."/>
            <person name="Krieger C.J."/>
            <person name="del Toro C."/>
            <person name="Ryder H.F."/>
            <person name="Williamson S.C."/>
            <person name="Barbeau R.A."/>
            <person name="Hamilton E.P."/>
            <person name="Orias E."/>
        </authorList>
    </citation>
    <scope>NUCLEOTIDE SEQUENCE [LARGE SCALE GENOMIC DNA]</scope>
    <source>
        <strain evidence="7">SB210</strain>
    </source>
</reference>
<dbReference type="SUPFAM" id="SSF103506">
    <property type="entry name" value="Mitochondrial carrier"/>
    <property type="match status" value="1"/>
</dbReference>
<feature type="repeat" description="Solcar" evidence="4">
    <location>
        <begin position="219"/>
        <end position="303"/>
    </location>
</feature>
<keyword evidence="2 4" id="KW-0812">Transmembrane</keyword>
<dbReference type="GO" id="GO:0005739">
    <property type="term" value="C:mitochondrion"/>
    <property type="evidence" value="ECO:0007669"/>
    <property type="project" value="TreeGrafter"/>
</dbReference>
<dbReference type="EMBL" id="GG662821">
    <property type="protein sequence ID" value="EAR89379.1"/>
    <property type="molecule type" value="Genomic_DNA"/>
</dbReference>
<dbReference type="AlphaFoldDB" id="I7LU42"/>
<evidence type="ECO:0000256" key="5">
    <source>
        <dbReference type="RuleBase" id="RU000488"/>
    </source>
</evidence>
<dbReference type="STRING" id="312017.I7LU42"/>
<dbReference type="GO" id="GO:0015187">
    <property type="term" value="F:glycine transmembrane transporter activity"/>
    <property type="evidence" value="ECO:0007669"/>
    <property type="project" value="TreeGrafter"/>
</dbReference>
<comment type="similarity">
    <text evidence="5">Belongs to the mitochondrial carrier (TC 2.A.29) family.</text>
</comment>
<dbReference type="OrthoDB" id="310160at2759"/>
<keyword evidence="7" id="KW-1185">Reference proteome</keyword>
<dbReference type="Gene3D" id="1.50.40.10">
    <property type="entry name" value="Mitochondrial carrier domain"/>
    <property type="match status" value="2"/>
</dbReference>
<evidence type="ECO:0000256" key="3">
    <source>
        <dbReference type="ARBA" id="ARBA00023136"/>
    </source>
</evidence>
<dbReference type="Pfam" id="PF00153">
    <property type="entry name" value="Mito_carr"/>
    <property type="match status" value="3"/>
</dbReference>
<dbReference type="OMA" id="CIHPEST"/>
<gene>
    <name evidence="6" type="ORF">TTHERM_00374960</name>
</gene>
<accession>I7LU42</accession>
<dbReference type="InterPro" id="IPR023395">
    <property type="entry name" value="MCP_dom_sf"/>
</dbReference>
<dbReference type="InParanoid" id="I7LU42"/>
<keyword evidence="3 4" id="KW-0472">Membrane</keyword>
<evidence type="ECO:0000256" key="4">
    <source>
        <dbReference type="PROSITE-ProRule" id="PRU00282"/>
    </source>
</evidence>
<dbReference type="RefSeq" id="XP_001009624.1">
    <property type="nucleotide sequence ID" value="XM_001009624.1"/>
</dbReference>
<comment type="subcellular location">
    <subcellularLocation>
        <location evidence="1">Membrane</location>
        <topology evidence="1">Multi-pass membrane protein</topology>
    </subcellularLocation>
</comment>
<feature type="repeat" description="Solcar" evidence="4">
    <location>
        <begin position="123"/>
        <end position="208"/>
    </location>
</feature>
<evidence type="ECO:0000256" key="1">
    <source>
        <dbReference type="ARBA" id="ARBA00004141"/>
    </source>
</evidence>
<dbReference type="GO" id="GO:0016020">
    <property type="term" value="C:membrane"/>
    <property type="evidence" value="ECO:0007669"/>
    <property type="project" value="UniProtKB-SubCell"/>
</dbReference>
<dbReference type="eggNOG" id="KOG0036">
    <property type="taxonomic scope" value="Eukaryota"/>
</dbReference>
<dbReference type="InterPro" id="IPR018108">
    <property type="entry name" value="MCP_transmembrane"/>
</dbReference>
<dbReference type="PROSITE" id="PS50920">
    <property type="entry name" value="SOLCAR"/>
    <property type="match status" value="2"/>
</dbReference>
<evidence type="ECO:0000256" key="2">
    <source>
        <dbReference type="ARBA" id="ARBA00022692"/>
    </source>
</evidence>
<sequence>MSSNIEDLMNKKAQEIKLEENKQIKPKIHYKSFIAGAMLTFIAQPFEVLRTSSVFLNHWGTKPSEILNLSKFIYQKEGVRGFFRGGTIAAVKSSLGFGVFFNGIQNIPYILKTQTKSPEHYIYNQIVNFINGSSAMFFTTMASTPLTVLKTRFEVVGQQEYTSVIQTTKKIYAEEGLRGFYKGIIPTLMRDLPWSGAQYSIYQSLISMYEYFLQKPANENNLFIFLSGALSASASIMIFYPFDNIRVRYQGVRQQNTPLLKLAYHIYQVEGFKGFYRGYLPRLLKKGAQGAIAWTIYEYLKKDQKKKEAIN</sequence>
<organism evidence="6 7">
    <name type="scientific">Tetrahymena thermophila (strain SB210)</name>
    <dbReference type="NCBI Taxonomy" id="312017"/>
    <lineage>
        <taxon>Eukaryota</taxon>
        <taxon>Sar</taxon>
        <taxon>Alveolata</taxon>
        <taxon>Ciliophora</taxon>
        <taxon>Intramacronucleata</taxon>
        <taxon>Oligohymenophorea</taxon>
        <taxon>Hymenostomatida</taxon>
        <taxon>Tetrahymenina</taxon>
        <taxon>Tetrahymenidae</taxon>
        <taxon>Tetrahymena</taxon>
    </lineage>
</organism>
<dbReference type="PANTHER" id="PTHR46181">
    <property type="entry name" value="MITOCHONDRIAL GLYCINE TRANSPORTER"/>
    <property type="match status" value="1"/>
</dbReference>
<dbReference type="GeneID" id="7844852"/>
<dbReference type="Proteomes" id="UP000009168">
    <property type="component" value="Unassembled WGS sequence"/>
</dbReference>
<dbReference type="KEGG" id="tet:TTHERM_00374960"/>
<evidence type="ECO:0000313" key="6">
    <source>
        <dbReference type="EMBL" id="EAR89379.1"/>
    </source>
</evidence>